<keyword evidence="6" id="KW-1185">Reference proteome</keyword>
<gene>
    <name evidence="5" type="ORF">FV139_18505</name>
</gene>
<keyword evidence="2" id="KW-0436">Ligase</keyword>
<dbReference type="Pfam" id="PF00501">
    <property type="entry name" value="AMP-binding"/>
    <property type="match status" value="1"/>
</dbReference>
<reference evidence="5 6" key="1">
    <citation type="submission" date="2019-08" db="EMBL/GenBank/DDBJ databases">
        <title>Parahaliea maris sp. nov., isolated from the surface seawater.</title>
        <authorList>
            <person name="Liu Y."/>
        </authorList>
    </citation>
    <scope>NUCLEOTIDE SEQUENCE [LARGE SCALE GENOMIC DNA]</scope>
    <source>
        <strain evidence="5 6">HSLHS9</strain>
    </source>
</reference>
<evidence type="ECO:0000256" key="2">
    <source>
        <dbReference type="ARBA" id="ARBA00022598"/>
    </source>
</evidence>
<evidence type="ECO:0000313" key="5">
    <source>
        <dbReference type="EMBL" id="TXS90252.1"/>
    </source>
</evidence>
<dbReference type="GO" id="GO:0006631">
    <property type="term" value="P:fatty acid metabolic process"/>
    <property type="evidence" value="ECO:0007669"/>
    <property type="project" value="TreeGrafter"/>
</dbReference>
<evidence type="ECO:0000256" key="1">
    <source>
        <dbReference type="ARBA" id="ARBA00006432"/>
    </source>
</evidence>
<dbReference type="Gene3D" id="3.30.300.30">
    <property type="match status" value="1"/>
</dbReference>
<proteinExistence type="inferred from homology"/>
<feature type="domain" description="AMP-binding enzyme C-terminal" evidence="4">
    <location>
        <begin position="401"/>
        <end position="475"/>
    </location>
</feature>
<dbReference type="EMBL" id="VRZA01000008">
    <property type="protein sequence ID" value="TXS90252.1"/>
    <property type="molecule type" value="Genomic_DNA"/>
</dbReference>
<dbReference type="InterPro" id="IPR042099">
    <property type="entry name" value="ANL_N_sf"/>
</dbReference>
<dbReference type="AlphaFoldDB" id="A0A5C8ZRP8"/>
<evidence type="ECO:0000259" key="4">
    <source>
        <dbReference type="Pfam" id="PF13193"/>
    </source>
</evidence>
<dbReference type="InterPro" id="IPR020845">
    <property type="entry name" value="AMP-binding_CS"/>
</dbReference>
<name>A0A5C8ZRP8_9GAMM</name>
<dbReference type="Pfam" id="PF13193">
    <property type="entry name" value="AMP-binding_C"/>
    <property type="match status" value="1"/>
</dbReference>
<evidence type="ECO:0000259" key="3">
    <source>
        <dbReference type="Pfam" id="PF00501"/>
    </source>
</evidence>
<dbReference type="SUPFAM" id="SSF56801">
    <property type="entry name" value="Acetyl-CoA synthetase-like"/>
    <property type="match status" value="1"/>
</dbReference>
<evidence type="ECO:0000313" key="6">
    <source>
        <dbReference type="Proteomes" id="UP000321039"/>
    </source>
</evidence>
<dbReference type="InterPro" id="IPR045851">
    <property type="entry name" value="AMP-bd_C_sf"/>
</dbReference>
<dbReference type="PANTHER" id="PTHR43201:SF5">
    <property type="entry name" value="MEDIUM-CHAIN ACYL-COA LIGASE ACSF2, MITOCHONDRIAL"/>
    <property type="match status" value="1"/>
</dbReference>
<feature type="domain" description="AMP-dependent synthetase/ligase" evidence="3">
    <location>
        <begin position="7"/>
        <end position="350"/>
    </location>
</feature>
<dbReference type="PANTHER" id="PTHR43201">
    <property type="entry name" value="ACYL-COA SYNTHETASE"/>
    <property type="match status" value="1"/>
</dbReference>
<dbReference type="FunFam" id="3.30.300.30:FF:000008">
    <property type="entry name" value="2,3-dihydroxybenzoate-AMP ligase"/>
    <property type="match status" value="1"/>
</dbReference>
<organism evidence="5 6">
    <name type="scientific">Parahaliea maris</name>
    <dbReference type="NCBI Taxonomy" id="2716870"/>
    <lineage>
        <taxon>Bacteria</taxon>
        <taxon>Pseudomonadati</taxon>
        <taxon>Pseudomonadota</taxon>
        <taxon>Gammaproteobacteria</taxon>
        <taxon>Cellvibrionales</taxon>
        <taxon>Halieaceae</taxon>
        <taxon>Parahaliea</taxon>
    </lineage>
</organism>
<comment type="caution">
    <text evidence="5">The sequence shown here is derived from an EMBL/GenBank/DDBJ whole genome shotgun (WGS) entry which is preliminary data.</text>
</comment>
<dbReference type="RefSeq" id="WP_148069967.1">
    <property type="nucleotide sequence ID" value="NZ_VRZA01000008.1"/>
</dbReference>
<dbReference type="InterPro" id="IPR000873">
    <property type="entry name" value="AMP-dep_synth/lig_dom"/>
</dbReference>
<dbReference type="InterPro" id="IPR025110">
    <property type="entry name" value="AMP-bd_C"/>
</dbReference>
<comment type="similarity">
    <text evidence="1">Belongs to the ATP-dependent AMP-binding enzyme family.</text>
</comment>
<dbReference type="Gene3D" id="3.40.50.12780">
    <property type="entry name" value="N-terminal domain of ligase-like"/>
    <property type="match status" value="1"/>
</dbReference>
<dbReference type="Proteomes" id="UP000321039">
    <property type="component" value="Unassembled WGS sequence"/>
</dbReference>
<accession>A0A5C8ZRP8</accession>
<protein>
    <submittedName>
        <fullName evidence="5">AMP-binding protein</fullName>
    </submittedName>
</protein>
<sequence>MDYVEFNATVRPARLAIRDLAQDLVLSYSEFDDRVARCATLLLDCGVTAGERVACLSHNRAEIIILHWACARTGAIFVPLNWRLSQAEIVSLLEDCQPRLLVADGLAQALELEYFDIAEVLARAANLSPWRGTPVPADTPSLMLYTSGTTGRPRGALLTERNIGETALNFALLGQVSVDSVFLCESPMFHVIGMVTSVRAPIMLGGTLVISDGFVPERTLERLGDPQLGISHYFCVPQMALALRAQQNYDPARLNNLKALFTGGAPHPAAQIMEWVDDGIPIVDGYGSTECGTVFGMSLDLDTIAAKAGSVGVPTPRVEARIVSPEGVPVAAGESGELQIRGDNMTVGYWGRDEDYREAVTGDGWFRSGDIARIDDDGYFYIVDRKKDMFISGGENVYPAEIEALLVRYPGIQEAAVIGIPDEKWGEVGCVFYVSDGATVSAEELSAFLEGKLARYKMPKVTRRVEELPRNSAGKLLKPSLRQQYQDGKA</sequence>
<dbReference type="PROSITE" id="PS00455">
    <property type="entry name" value="AMP_BINDING"/>
    <property type="match status" value="1"/>
</dbReference>
<dbReference type="GO" id="GO:0031956">
    <property type="term" value="F:medium-chain fatty acid-CoA ligase activity"/>
    <property type="evidence" value="ECO:0007669"/>
    <property type="project" value="TreeGrafter"/>
</dbReference>